<dbReference type="InterPro" id="IPR002110">
    <property type="entry name" value="Ankyrin_rpt"/>
</dbReference>
<dbReference type="GO" id="GO:0005634">
    <property type="term" value="C:nucleus"/>
    <property type="evidence" value="ECO:0007669"/>
    <property type="project" value="TreeGrafter"/>
</dbReference>
<feature type="repeat" description="ANK" evidence="3">
    <location>
        <begin position="40"/>
        <end position="72"/>
    </location>
</feature>
<dbReference type="PANTHER" id="PTHR24201:SF2">
    <property type="entry name" value="ANKYRIN REPEAT DOMAIN-CONTAINING PROTEIN 42"/>
    <property type="match status" value="1"/>
</dbReference>
<feature type="region of interest" description="Disordered" evidence="5">
    <location>
        <begin position="399"/>
        <end position="421"/>
    </location>
</feature>
<proteinExistence type="predicted"/>
<dbReference type="Gene3D" id="1.25.40.20">
    <property type="entry name" value="Ankyrin repeat-containing domain"/>
    <property type="match status" value="2"/>
</dbReference>
<feature type="repeat" description="ANK" evidence="3">
    <location>
        <begin position="73"/>
        <end position="105"/>
    </location>
</feature>
<dbReference type="Proteomes" id="UP000050795">
    <property type="component" value="Unassembled WGS sequence"/>
</dbReference>
<sequence length="421" mass="46555">MMIKNSDEEVTIHTAVKHGDLMLLKEMISSGASINEIDKQSFTPLHWAANVGAIEILHYLLWKNADPLIVTKNGWTPVHIAAIRGYENCIKSLAERGVSLSAQDKYGQTPGHMASIHGNSGSLSTLLRSGADVETVDINGWTMLHAAAFHGRLGCVQVLLKWGLRIEDTDKAGNNAVHLAAMEGHLPVLQCLVSQVHTPLYLLDTPNDHGETAEALAKRFLKHDVEMYINKLKTEKTFHRGSDDAEQLAFPAHTAAYSGDLVQLRALIESGTVKIDERDEQGATPLHKAAGQGHIKIVQWLRENGADPRLRNSIGESPADVARRYGQLGTLKLLVSKSEEGNEKDEVSDTDLPSDIPYGYTEGEKMPELIMDKNAALGRAKKRIEKLERLLDLAKSDYKQLGGPLDEEEKERYKILQETDR</sequence>
<reference evidence="6" key="1">
    <citation type="submission" date="2022-06" db="EMBL/GenBank/DDBJ databases">
        <authorList>
            <person name="Berger JAMES D."/>
            <person name="Berger JAMES D."/>
        </authorList>
    </citation>
    <scope>NUCLEOTIDE SEQUENCE [LARGE SCALE GENOMIC DNA]</scope>
</reference>
<feature type="repeat" description="ANK" evidence="3">
    <location>
        <begin position="281"/>
        <end position="313"/>
    </location>
</feature>
<dbReference type="PROSITE" id="PS50297">
    <property type="entry name" value="ANK_REP_REGION"/>
    <property type="match status" value="6"/>
</dbReference>
<dbReference type="SUPFAM" id="SSF48403">
    <property type="entry name" value="Ankyrin repeat"/>
    <property type="match status" value="1"/>
</dbReference>
<dbReference type="Pfam" id="PF12796">
    <property type="entry name" value="Ank_2"/>
    <property type="match status" value="2"/>
</dbReference>
<evidence type="ECO:0000256" key="4">
    <source>
        <dbReference type="SAM" id="Coils"/>
    </source>
</evidence>
<evidence type="ECO:0000256" key="3">
    <source>
        <dbReference type="PROSITE-ProRule" id="PRU00023"/>
    </source>
</evidence>
<keyword evidence="4" id="KW-0175">Coiled coil</keyword>
<dbReference type="Pfam" id="PF13637">
    <property type="entry name" value="Ank_4"/>
    <property type="match status" value="1"/>
</dbReference>
<evidence type="ECO:0000256" key="5">
    <source>
        <dbReference type="SAM" id="MobiDB-lite"/>
    </source>
</evidence>
<dbReference type="PANTHER" id="PTHR24201">
    <property type="entry name" value="ANK_REP_REGION DOMAIN-CONTAINING PROTEIN"/>
    <property type="match status" value="1"/>
</dbReference>
<keyword evidence="6" id="KW-1185">Reference proteome</keyword>
<reference evidence="7" key="2">
    <citation type="submission" date="2023-11" db="UniProtKB">
        <authorList>
            <consortium name="WormBaseParasite"/>
        </authorList>
    </citation>
    <scope>IDENTIFICATION</scope>
</reference>
<dbReference type="InterPro" id="IPR050776">
    <property type="entry name" value="Ank_Repeat/CDKN_Inhibitor"/>
</dbReference>
<feature type="coiled-coil region" evidence="4">
    <location>
        <begin position="370"/>
        <end position="397"/>
    </location>
</feature>
<dbReference type="WBParaSite" id="TREG1_48850.3">
    <property type="protein sequence ID" value="TREG1_48850.3"/>
    <property type="gene ID" value="TREG1_48850"/>
</dbReference>
<feature type="repeat" description="ANK" evidence="3">
    <location>
        <begin position="7"/>
        <end position="39"/>
    </location>
</feature>
<accession>A0AA85JYQ8</accession>
<evidence type="ECO:0000313" key="7">
    <source>
        <dbReference type="WBParaSite" id="TREG1_48850.3"/>
    </source>
</evidence>
<dbReference type="AlphaFoldDB" id="A0AA85JYQ8"/>
<dbReference type="SMART" id="SM00248">
    <property type="entry name" value="ANK"/>
    <property type="match status" value="9"/>
</dbReference>
<feature type="compositionally biased region" description="Basic and acidic residues" evidence="5">
    <location>
        <begin position="410"/>
        <end position="421"/>
    </location>
</feature>
<evidence type="ECO:0008006" key="8">
    <source>
        <dbReference type="Google" id="ProtNLM"/>
    </source>
</evidence>
<keyword evidence="1" id="KW-0677">Repeat</keyword>
<dbReference type="InterPro" id="IPR036770">
    <property type="entry name" value="Ankyrin_rpt-contain_sf"/>
</dbReference>
<protein>
    <recommendedName>
        <fullName evidence="8">ANK_REP_REGION domain-containing protein</fullName>
    </recommendedName>
</protein>
<feature type="repeat" description="ANK" evidence="3">
    <location>
        <begin position="106"/>
        <end position="138"/>
    </location>
</feature>
<feature type="compositionally biased region" description="Basic and acidic residues" evidence="5">
    <location>
        <begin position="337"/>
        <end position="347"/>
    </location>
</feature>
<keyword evidence="2 3" id="KW-0040">ANK repeat</keyword>
<name>A0AA85JYQ8_TRIRE</name>
<evidence type="ECO:0000256" key="2">
    <source>
        <dbReference type="ARBA" id="ARBA00023043"/>
    </source>
</evidence>
<feature type="region of interest" description="Disordered" evidence="5">
    <location>
        <begin position="337"/>
        <end position="358"/>
    </location>
</feature>
<organism evidence="6 7">
    <name type="scientific">Trichobilharzia regenti</name>
    <name type="common">Nasal bird schistosome</name>
    <dbReference type="NCBI Taxonomy" id="157069"/>
    <lineage>
        <taxon>Eukaryota</taxon>
        <taxon>Metazoa</taxon>
        <taxon>Spiralia</taxon>
        <taxon>Lophotrochozoa</taxon>
        <taxon>Platyhelminthes</taxon>
        <taxon>Trematoda</taxon>
        <taxon>Digenea</taxon>
        <taxon>Strigeidida</taxon>
        <taxon>Schistosomatoidea</taxon>
        <taxon>Schistosomatidae</taxon>
        <taxon>Trichobilharzia</taxon>
    </lineage>
</organism>
<feature type="repeat" description="ANK" evidence="3">
    <location>
        <begin position="139"/>
        <end position="171"/>
    </location>
</feature>
<evidence type="ECO:0000313" key="6">
    <source>
        <dbReference type="Proteomes" id="UP000050795"/>
    </source>
</evidence>
<evidence type="ECO:0000256" key="1">
    <source>
        <dbReference type="ARBA" id="ARBA00022737"/>
    </source>
</evidence>
<dbReference type="PROSITE" id="PS50088">
    <property type="entry name" value="ANK_REPEAT"/>
    <property type="match status" value="6"/>
</dbReference>